<dbReference type="Gene3D" id="2.30.42.10">
    <property type="match status" value="2"/>
</dbReference>
<evidence type="ECO:0000256" key="10">
    <source>
        <dbReference type="SAM" id="MobiDB-lite"/>
    </source>
</evidence>
<feature type="binding site" evidence="9">
    <location>
        <position position="17"/>
    </location>
    <ligand>
        <name>Zn(2+)</name>
        <dbReference type="ChEBI" id="CHEBI:29105"/>
    </ligand>
</feature>
<dbReference type="EMBL" id="JBJKFK010000515">
    <property type="protein sequence ID" value="KAL3316596.1"/>
    <property type="molecule type" value="Genomic_DNA"/>
</dbReference>
<feature type="region of interest" description="Disordered" evidence="10">
    <location>
        <begin position="209"/>
        <end position="230"/>
    </location>
</feature>
<evidence type="ECO:0000259" key="11">
    <source>
        <dbReference type="PROSITE" id="PS51865"/>
    </source>
</evidence>
<dbReference type="InterPro" id="IPR024958">
    <property type="entry name" value="GRASP_PDZ"/>
</dbReference>
<dbReference type="GO" id="GO:0000139">
    <property type="term" value="C:Golgi membrane"/>
    <property type="evidence" value="ECO:0007669"/>
    <property type="project" value="UniProtKB-SubCell"/>
</dbReference>
<comment type="similarity">
    <text evidence="2">Belongs to the GORASP family.</text>
</comment>
<evidence type="ECO:0000256" key="2">
    <source>
        <dbReference type="ARBA" id="ARBA00007144"/>
    </source>
</evidence>
<evidence type="ECO:0000256" key="8">
    <source>
        <dbReference type="ARBA" id="ARBA00023288"/>
    </source>
</evidence>
<keyword evidence="6" id="KW-0333">Golgi apparatus</keyword>
<keyword evidence="9" id="KW-0862">Zinc</keyword>
<keyword evidence="3" id="KW-0597">Phosphoprotein</keyword>
<accession>A0ABD2QE34</accession>
<evidence type="ECO:0000256" key="6">
    <source>
        <dbReference type="ARBA" id="ARBA00023034"/>
    </source>
</evidence>
<keyword evidence="8" id="KW-0449">Lipoprotein</keyword>
<dbReference type="Pfam" id="PF04495">
    <property type="entry name" value="GRASP55_65"/>
    <property type="match status" value="1"/>
</dbReference>
<dbReference type="Proteomes" id="UP001626550">
    <property type="component" value="Unassembled WGS sequence"/>
</dbReference>
<name>A0ABD2QE34_9PLAT</name>
<feature type="region of interest" description="Disordered" evidence="10">
    <location>
        <begin position="384"/>
        <end position="412"/>
    </location>
</feature>
<evidence type="ECO:0000256" key="3">
    <source>
        <dbReference type="ARBA" id="ARBA00022553"/>
    </source>
</evidence>
<keyword evidence="9" id="KW-0479">Metal-binding</keyword>
<reference evidence="12 13" key="1">
    <citation type="submission" date="2024-11" db="EMBL/GenBank/DDBJ databases">
        <title>Adaptive evolution of stress response genes in parasites aligns with host niche diversity.</title>
        <authorList>
            <person name="Hahn C."/>
            <person name="Resl P."/>
        </authorList>
    </citation>
    <scope>NUCLEOTIDE SEQUENCE [LARGE SCALE GENOMIC DNA]</scope>
    <source>
        <strain evidence="12">EGGRZ-B1_66</strain>
        <tissue evidence="12">Body</tissue>
    </source>
</reference>
<dbReference type="PANTHER" id="PTHR12893:SF0">
    <property type="entry name" value="GRASP65"/>
    <property type="match status" value="1"/>
</dbReference>
<keyword evidence="7" id="KW-0472">Membrane</keyword>
<evidence type="ECO:0000313" key="12">
    <source>
        <dbReference type="EMBL" id="KAL3316596.1"/>
    </source>
</evidence>
<dbReference type="PANTHER" id="PTHR12893">
    <property type="entry name" value="GOLGI REASSEMBLY STACKING PROTEIN GRASP"/>
    <property type="match status" value="1"/>
</dbReference>
<keyword evidence="5" id="KW-0677">Repeat</keyword>
<dbReference type="FunFam" id="2.30.42.10:FF:000056">
    <property type="entry name" value="Golgi reassembly-stacking protein 2 isoform 1"/>
    <property type="match status" value="1"/>
</dbReference>
<evidence type="ECO:0000313" key="13">
    <source>
        <dbReference type="Proteomes" id="UP001626550"/>
    </source>
</evidence>
<evidence type="ECO:0000256" key="9">
    <source>
        <dbReference type="PIRSR" id="PIRSR607583-1"/>
    </source>
</evidence>
<comment type="caution">
    <text evidence="12">The sequence shown here is derived from an EMBL/GenBank/DDBJ whole genome shotgun (WGS) entry which is preliminary data.</text>
</comment>
<feature type="binding site" evidence="9">
    <location>
        <position position="102"/>
    </location>
    <ligand>
        <name>Zn(2+)</name>
        <dbReference type="ChEBI" id="CHEBI:29105"/>
    </ligand>
</feature>
<dbReference type="FunFam" id="2.30.42.10:FF:000026">
    <property type="entry name" value="Golgi reassembly stacking protein 2"/>
    <property type="match status" value="1"/>
</dbReference>
<sequence length="412" mass="45110">MGNTDSVIPGDGYSGYHVLKVEDNSPGAKAGLQPYFDYIVAINDIPLEAESDTIVKTLRENQDKEVKLTVYSSKTKNCRDLTLFLDSHWGGSGLLGASIRHCPFEGANESVWHVLEVQSRSPADLAGLKSESDYIIGADSVLQSRDDFYDLIENNDGVAVKLYVYSTISDKCREVHLTPNSNWGGPGMLGCDIGYGYLHRIPMVEIENPPTKESVQPPPENSAPTQPPPSYNQVVACEVMPSEAPVTETQQQEIEPEVPSIAATAQQVTPQINFDTQTTPSNFSNPQPHYIPSAYVAPSQVMANADQQSLPQPTYNPYNFYPTGYPYFHAMDPHQQAQLPPFSAPEGMPTQMAPFSAPEGMVPHIAQFMPPPRPMAGAPAPFYQPPPPHNHPHMTGPPLPPFMPMPPQSYPA</sequence>
<evidence type="ECO:0000256" key="7">
    <source>
        <dbReference type="ARBA" id="ARBA00023136"/>
    </source>
</evidence>
<evidence type="ECO:0000256" key="4">
    <source>
        <dbReference type="ARBA" id="ARBA00022707"/>
    </source>
</evidence>
<dbReference type="PROSITE" id="PS51865">
    <property type="entry name" value="PDZ_GRASP"/>
    <property type="match status" value="2"/>
</dbReference>
<dbReference type="InterPro" id="IPR007583">
    <property type="entry name" value="GRASP55_65"/>
</dbReference>
<comment type="subcellular location">
    <subcellularLocation>
        <location evidence="1">Golgi apparatus membrane</location>
    </subcellularLocation>
</comment>
<protein>
    <submittedName>
        <fullName evidence="12">Golgi reassembly-stacking protein 2</fullName>
    </submittedName>
</protein>
<evidence type="ECO:0000256" key="1">
    <source>
        <dbReference type="ARBA" id="ARBA00004394"/>
    </source>
</evidence>
<dbReference type="AlphaFoldDB" id="A0ABD2QE34"/>
<keyword evidence="13" id="KW-1185">Reference proteome</keyword>
<feature type="domain" description="PDZ GRASP-type" evidence="11">
    <location>
        <begin position="14"/>
        <end position="104"/>
    </location>
</feature>
<gene>
    <name evidence="12" type="primary">GORASP2</name>
    <name evidence="12" type="ORF">Ciccas_004754</name>
</gene>
<dbReference type="InterPro" id="IPR036034">
    <property type="entry name" value="PDZ_sf"/>
</dbReference>
<organism evidence="12 13">
    <name type="scientific">Cichlidogyrus casuarinus</name>
    <dbReference type="NCBI Taxonomy" id="1844966"/>
    <lineage>
        <taxon>Eukaryota</taxon>
        <taxon>Metazoa</taxon>
        <taxon>Spiralia</taxon>
        <taxon>Lophotrochozoa</taxon>
        <taxon>Platyhelminthes</taxon>
        <taxon>Monogenea</taxon>
        <taxon>Monopisthocotylea</taxon>
        <taxon>Dactylogyridea</taxon>
        <taxon>Ancyrocephalidae</taxon>
        <taxon>Cichlidogyrus</taxon>
    </lineage>
</organism>
<keyword evidence="4" id="KW-0519">Myristate</keyword>
<evidence type="ECO:0000256" key="5">
    <source>
        <dbReference type="ARBA" id="ARBA00022737"/>
    </source>
</evidence>
<feature type="domain" description="PDZ GRASP-type" evidence="11">
    <location>
        <begin position="110"/>
        <end position="198"/>
    </location>
</feature>
<proteinExistence type="inferred from homology"/>
<dbReference type="SUPFAM" id="SSF50156">
    <property type="entry name" value="PDZ domain-like"/>
    <property type="match status" value="1"/>
</dbReference>
<feature type="compositionally biased region" description="Pro residues" evidence="10">
    <location>
        <begin position="216"/>
        <end position="230"/>
    </location>
</feature>